<gene>
    <name evidence="1" type="ORF">UFOPK3708_01117</name>
</gene>
<proteinExistence type="predicted"/>
<evidence type="ECO:0000313" key="1">
    <source>
        <dbReference type="EMBL" id="CAB4935674.1"/>
    </source>
</evidence>
<sequence>MATAGFGTPSITTWTRLRLRQRRYSSPMWQQTPSQSVWVRAASCFRIIRPSLLLNSSARLRRCIPIESISGLVVLQGQTKSPCKRFGATRVLRSISPKMFLNFRPTSATRRGYRASTQLQAAELTSRSTSSVPLFSVLSSLQCLASHSDSPRISRRINFVKQSRCIDQTSVRPSNSIIRMSLLA</sequence>
<name>A0A6J7IZB7_9ZZZZ</name>
<reference evidence="1" key="1">
    <citation type="submission" date="2020-05" db="EMBL/GenBank/DDBJ databases">
        <authorList>
            <person name="Chiriac C."/>
            <person name="Salcher M."/>
            <person name="Ghai R."/>
            <person name="Kavagutti S V."/>
        </authorList>
    </citation>
    <scope>NUCLEOTIDE SEQUENCE</scope>
</reference>
<accession>A0A6J7IZB7</accession>
<protein>
    <submittedName>
        <fullName evidence="1">Unannotated protein</fullName>
    </submittedName>
</protein>
<organism evidence="1">
    <name type="scientific">freshwater metagenome</name>
    <dbReference type="NCBI Taxonomy" id="449393"/>
    <lineage>
        <taxon>unclassified sequences</taxon>
        <taxon>metagenomes</taxon>
        <taxon>ecological metagenomes</taxon>
    </lineage>
</organism>
<dbReference type="EMBL" id="CAFBNA010000066">
    <property type="protein sequence ID" value="CAB4935674.1"/>
    <property type="molecule type" value="Genomic_DNA"/>
</dbReference>
<dbReference type="AlphaFoldDB" id="A0A6J7IZB7"/>